<dbReference type="Proteomes" id="UP000797356">
    <property type="component" value="Chromosome 11"/>
</dbReference>
<comment type="caution">
    <text evidence="2">The sequence shown here is derived from an EMBL/GenBank/DDBJ whole genome shotgun (WGS) entry which is preliminary data.</text>
</comment>
<dbReference type="PANTHER" id="PTHR47374:SF2">
    <property type="entry name" value="OS01G0927400 PROTEIN"/>
    <property type="match status" value="1"/>
</dbReference>
<name>A0A8K0IP25_COCNU</name>
<dbReference type="EMBL" id="CM017882">
    <property type="protein sequence ID" value="KAG1363525.1"/>
    <property type="molecule type" value="Genomic_DNA"/>
</dbReference>
<proteinExistence type="predicted"/>
<dbReference type="InterPro" id="IPR024593">
    <property type="entry name" value="DUF3444"/>
</dbReference>
<sequence>MLIVCEVLCSTEMELPNCGFDWYRVPCLSPLTKAIAIEAEYQKLLSLQPINNDFSGTSDGLKSGNEAAIKRDVARCCSDKPDSSRTKRTTYDACVGIGSVSPVAEDYADEKQKQICAEEASRVTAKMRKAELFSTGQDWVAYDQENMPCRYGWIDKVLADKSQLHVTWFRSCPQTLQEKRWCDAGFPVACGSFALELSKSRLVSL</sequence>
<feature type="domain" description="DUF3444" evidence="1">
    <location>
        <begin position="125"/>
        <end position="196"/>
    </location>
</feature>
<evidence type="ECO:0000313" key="2">
    <source>
        <dbReference type="EMBL" id="KAG1363525.1"/>
    </source>
</evidence>
<dbReference type="OrthoDB" id="1911590at2759"/>
<dbReference type="PANTHER" id="PTHR47374">
    <property type="entry name" value="ENDOSOME ANTIGEN-LIKE PROTEIN, PUTATIVE (DUF3444)-RELATED"/>
    <property type="match status" value="1"/>
</dbReference>
<dbReference type="Pfam" id="PF11926">
    <property type="entry name" value="DUF3444"/>
    <property type="match status" value="1"/>
</dbReference>
<reference evidence="2" key="2">
    <citation type="submission" date="2019-07" db="EMBL/GenBank/DDBJ databases">
        <authorList>
            <person name="Yang Y."/>
            <person name="Bocs S."/>
            <person name="Baudouin L."/>
        </authorList>
    </citation>
    <scope>NUCLEOTIDE SEQUENCE</scope>
    <source>
        <tissue evidence="2">Spear leaf of Hainan Tall coconut</tissue>
    </source>
</reference>
<reference evidence="2" key="1">
    <citation type="journal article" date="2017" name="Gigascience">
        <title>The genome draft of coconut (Cocos nucifera).</title>
        <authorList>
            <person name="Xiao Y."/>
            <person name="Xu P."/>
            <person name="Fan H."/>
            <person name="Baudouin L."/>
            <person name="Xia W."/>
            <person name="Bocs S."/>
            <person name="Xu J."/>
            <person name="Li Q."/>
            <person name="Guo A."/>
            <person name="Zhou L."/>
            <person name="Li J."/>
            <person name="Wu Y."/>
            <person name="Ma Z."/>
            <person name="Armero A."/>
            <person name="Issali A.E."/>
            <person name="Liu N."/>
            <person name="Peng M."/>
            <person name="Yang Y."/>
        </authorList>
    </citation>
    <scope>NUCLEOTIDE SEQUENCE</scope>
    <source>
        <tissue evidence="2">Spear leaf of Hainan Tall coconut</tissue>
    </source>
</reference>
<accession>A0A8K0IP25</accession>
<organism evidence="2 3">
    <name type="scientific">Cocos nucifera</name>
    <name type="common">Coconut palm</name>
    <dbReference type="NCBI Taxonomy" id="13894"/>
    <lineage>
        <taxon>Eukaryota</taxon>
        <taxon>Viridiplantae</taxon>
        <taxon>Streptophyta</taxon>
        <taxon>Embryophyta</taxon>
        <taxon>Tracheophyta</taxon>
        <taxon>Spermatophyta</taxon>
        <taxon>Magnoliopsida</taxon>
        <taxon>Liliopsida</taxon>
        <taxon>Arecaceae</taxon>
        <taxon>Arecoideae</taxon>
        <taxon>Cocoseae</taxon>
        <taxon>Attaleinae</taxon>
        <taxon>Cocos</taxon>
    </lineage>
</organism>
<gene>
    <name evidence="2" type="ORF">COCNU_11G003520</name>
</gene>
<protein>
    <recommendedName>
        <fullName evidence="1">DUF3444 domain-containing protein</fullName>
    </recommendedName>
</protein>
<evidence type="ECO:0000259" key="1">
    <source>
        <dbReference type="Pfam" id="PF11926"/>
    </source>
</evidence>
<dbReference type="AlphaFoldDB" id="A0A8K0IP25"/>
<keyword evidence="3" id="KW-1185">Reference proteome</keyword>
<evidence type="ECO:0000313" key="3">
    <source>
        <dbReference type="Proteomes" id="UP000797356"/>
    </source>
</evidence>